<dbReference type="WBParaSite" id="MBELARI_LOCUS2289">
    <property type="protein sequence ID" value="MBELARI_LOCUS2289"/>
    <property type="gene ID" value="MBELARI_LOCUS2289"/>
</dbReference>
<protein>
    <submittedName>
        <fullName evidence="3">Thioredoxin domain-containing protein</fullName>
    </submittedName>
</protein>
<organism evidence="2 3">
    <name type="scientific">Mesorhabditis belari</name>
    <dbReference type="NCBI Taxonomy" id="2138241"/>
    <lineage>
        <taxon>Eukaryota</taxon>
        <taxon>Metazoa</taxon>
        <taxon>Ecdysozoa</taxon>
        <taxon>Nematoda</taxon>
        <taxon>Chromadorea</taxon>
        <taxon>Rhabditida</taxon>
        <taxon>Rhabditina</taxon>
        <taxon>Rhabditomorpha</taxon>
        <taxon>Rhabditoidea</taxon>
        <taxon>Rhabditidae</taxon>
        <taxon>Mesorhabditinae</taxon>
        <taxon>Mesorhabditis</taxon>
    </lineage>
</organism>
<name>A0AAF3F611_9BILA</name>
<evidence type="ECO:0000256" key="1">
    <source>
        <dbReference type="SAM" id="SignalP"/>
    </source>
</evidence>
<evidence type="ECO:0000313" key="2">
    <source>
        <dbReference type="Proteomes" id="UP000887575"/>
    </source>
</evidence>
<feature type="chain" id="PRO_5041950717" evidence="1">
    <location>
        <begin position="19"/>
        <end position="151"/>
    </location>
</feature>
<keyword evidence="2" id="KW-1185">Reference proteome</keyword>
<dbReference type="AlphaFoldDB" id="A0AAF3F611"/>
<reference evidence="3" key="1">
    <citation type="submission" date="2024-02" db="UniProtKB">
        <authorList>
            <consortium name="WormBaseParasite"/>
        </authorList>
    </citation>
    <scope>IDENTIFICATION</scope>
</reference>
<sequence length="151" mass="17788">MIFKALLLFVIFLGTISCRRTQWPVQRFFSLDEMKDGETYLIFYYWNECQRSNWVLPEIQKAAQKLLDDYGIKTASLDWEDIGIGFINIDQRLEKLPGVYVRSRDGIRMRYSGNPVDATAEDFVNFVLTYRFHAKKTDFGLHDHWGTAFRA</sequence>
<evidence type="ECO:0000313" key="3">
    <source>
        <dbReference type="WBParaSite" id="MBELARI_LOCUS2289"/>
    </source>
</evidence>
<dbReference type="Proteomes" id="UP000887575">
    <property type="component" value="Unassembled WGS sequence"/>
</dbReference>
<dbReference type="SUPFAM" id="SSF52833">
    <property type="entry name" value="Thioredoxin-like"/>
    <property type="match status" value="1"/>
</dbReference>
<accession>A0AAF3F611</accession>
<dbReference type="InterPro" id="IPR036249">
    <property type="entry name" value="Thioredoxin-like_sf"/>
</dbReference>
<dbReference type="PROSITE" id="PS51257">
    <property type="entry name" value="PROKAR_LIPOPROTEIN"/>
    <property type="match status" value="1"/>
</dbReference>
<proteinExistence type="predicted"/>
<feature type="signal peptide" evidence="1">
    <location>
        <begin position="1"/>
        <end position="18"/>
    </location>
</feature>
<keyword evidence="1" id="KW-0732">Signal</keyword>